<protein>
    <submittedName>
        <fullName evidence="2">Uncharacterized protein</fullName>
    </submittedName>
</protein>
<comment type="caution">
    <text evidence="2">The sequence shown here is derived from an EMBL/GenBank/DDBJ whole genome shotgun (WGS) entry which is preliminary data.</text>
</comment>
<evidence type="ECO:0000313" key="1">
    <source>
        <dbReference type="EMBL" id="CAK8992993.1"/>
    </source>
</evidence>
<evidence type="ECO:0000313" key="3">
    <source>
        <dbReference type="Proteomes" id="UP001642484"/>
    </source>
</evidence>
<sequence>MLFPKRASQDESARTQSPSLPRSSNFQLSRQRAYLTTWVIHADVQLLSVSFLTAKEPTINPHSSHFSSRSCWKRLKHHDTFQIWPAMGICRASSLHSTGMPLIPNAPRHGSIACASPGLMASLRAMAST</sequence>
<accession>A0ABP0HS63</accession>
<keyword evidence="3" id="KW-1185">Reference proteome</keyword>
<evidence type="ECO:0000313" key="2">
    <source>
        <dbReference type="EMBL" id="CAK8993058.1"/>
    </source>
</evidence>
<organism evidence="2 3">
    <name type="scientific">Durusdinium trenchii</name>
    <dbReference type="NCBI Taxonomy" id="1381693"/>
    <lineage>
        <taxon>Eukaryota</taxon>
        <taxon>Sar</taxon>
        <taxon>Alveolata</taxon>
        <taxon>Dinophyceae</taxon>
        <taxon>Suessiales</taxon>
        <taxon>Symbiodiniaceae</taxon>
        <taxon>Durusdinium</taxon>
    </lineage>
</organism>
<dbReference type="EMBL" id="CAXAMN010001181">
    <property type="protein sequence ID" value="CAK8993058.1"/>
    <property type="molecule type" value="Genomic_DNA"/>
</dbReference>
<dbReference type="EMBL" id="CAXAMN010001170">
    <property type="protein sequence ID" value="CAK8992993.1"/>
    <property type="molecule type" value="Genomic_DNA"/>
</dbReference>
<proteinExistence type="predicted"/>
<name>A0ABP0HS63_9DINO</name>
<dbReference type="Proteomes" id="UP001642484">
    <property type="component" value="Unassembled WGS sequence"/>
</dbReference>
<gene>
    <name evidence="1" type="ORF">CCMP2556_LOCUS3083</name>
    <name evidence="2" type="ORF">CCMP2556_LOCUS3106</name>
</gene>
<reference evidence="2 3" key="1">
    <citation type="submission" date="2024-02" db="EMBL/GenBank/DDBJ databases">
        <authorList>
            <person name="Chen Y."/>
            <person name="Shah S."/>
            <person name="Dougan E. K."/>
            <person name="Thang M."/>
            <person name="Chan C."/>
        </authorList>
    </citation>
    <scope>NUCLEOTIDE SEQUENCE [LARGE SCALE GENOMIC DNA]</scope>
</reference>